<protein>
    <recommendedName>
        <fullName evidence="21">Lysosomal dipeptide transporter MFSD1</fullName>
    </recommendedName>
    <alternativeName>
        <fullName evidence="22">Major facilitator superfamily domain-containing protein 1</fullName>
    </alternativeName>
</protein>
<feature type="transmembrane region" description="Helical" evidence="25">
    <location>
        <begin position="170"/>
        <end position="191"/>
    </location>
</feature>
<dbReference type="Gene3D" id="1.20.1250.20">
    <property type="entry name" value="MFS general substrate transporter like domains"/>
    <property type="match status" value="1"/>
</dbReference>
<comment type="function">
    <text evidence="23">Lysosomal dipeptide uniporter that selectively exports lysine, arginine or histidine-containing dipeptides with a net positive charge from the lysosome lumen into the cytosol. Could play a role in a specific type of protein O-glycosylation indirectly regulating macrophages migration and tissue invasion. Also essential for liver homeostasis.</text>
</comment>
<comment type="subcellular location">
    <subcellularLocation>
        <location evidence="1">Lysosome membrane</location>
        <topology evidence="1">Multi-pass membrane protein</topology>
    </subcellularLocation>
</comment>
<evidence type="ECO:0000256" key="10">
    <source>
        <dbReference type="ARBA" id="ARBA00044881"/>
    </source>
</evidence>
<evidence type="ECO:0000256" key="14">
    <source>
        <dbReference type="ARBA" id="ARBA00044898"/>
    </source>
</evidence>
<evidence type="ECO:0000313" key="28">
    <source>
        <dbReference type="Proteomes" id="UP000036771"/>
    </source>
</evidence>
<comment type="catalytic activity">
    <reaction evidence="12">
        <text>L-lysyl-L-alpha-amino acid(out) = L-lysyl-L-alpha-amino acid(in)</text>
        <dbReference type="Rhea" id="RHEA:79387"/>
        <dbReference type="ChEBI" id="CHEBI:229965"/>
    </reaction>
</comment>
<name>A0A0K8MFP1_9PROT</name>
<comment type="catalytic activity">
    <reaction evidence="13">
        <text>L-alpha-aminoacyl-L-lysine(out) = L-alpha-aminoacyl-L-lysine(in)</text>
        <dbReference type="Rhea" id="RHEA:79383"/>
        <dbReference type="ChEBI" id="CHEBI:229966"/>
    </reaction>
</comment>
<evidence type="ECO:0000256" key="3">
    <source>
        <dbReference type="ARBA" id="ARBA00022448"/>
    </source>
</evidence>
<feature type="transmembrane region" description="Helical" evidence="25">
    <location>
        <begin position="107"/>
        <end position="125"/>
    </location>
</feature>
<feature type="transmembrane region" description="Helical" evidence="25">
    <location>
        <begin position="7"/>
        <end position="26"/>
    </location>
</feature>
<evidence type="ECO:0000256" key="1">
    <source>
        <dbReference type="ARBA" id="ARBA00004155"/>
    </source>
</evidence>
<evidence type="ECO:0000313" key="27">
    <source>
        <dbReference type="EMBL" id="GAO99013.1"/>
    </source>
</evidence>
<feature type="domain" description="Major facilitator superfamily (MFS) profile" evidence="26">
    <location>
        <begin position="11"/>
        <end position="410"/>
    </location>
</feature>
<evidence type="ECO:0000256" key="20">
    <source>
        <dbReference type="ARBA" id="ARBA00044924"/>
    </source>
</evidence>
<feature type="transmembrane region" description="Helical" evidence="25">
    <location>
        <begin position="78"/>
        <end position="95"/>
    </location>
</feature>
<evidence type="ECO:0000256" key="8">
    <source>
        <dbReference type="ARBA" id="ARBA00044876"/>
    </source>
</evidence>
<comment type="catalytic activity">
    <reaction evidence="18">
        <text>L-histidyl-L-alpha-amino acid(out) = L-histidyl-L-alpha-amino acid(in)</text>
        <dbReference type="Rhea" id="RHEA:79379"/>
        <dbReference type="ChEBI" id="CHEBI:229964"/>
    </reaction>
</comment>
<keyword evidence="5 25" id="KW-1133">Transmembrane helix</keyword>
<evidence type="ECO:0000256" key="15">
    <source>
        <dbReference type="ARBA" id="ARBA00044899"/>
    </source>
</evidence>
<evidence type="ECO:0000256" key="24">
    <source>
        <dbReference type="ARBA" id="ARBA00046376"/>
    </source>
</evidence>
<dbReference type="AlphaFoldDB" id="A0A0K8MFP1"/>
<evidence type="ECO:0000256" key="13">
    <source>
        <dbReference type="ARBA" id="ARBA00044893"/>
    </source>
</evidence>
<keyword evidence="3" id="KW-0813">Transport</keyword>
<evidence type="ECO:0000259" key="26">
    <source>
        <dbReference type="PROSITE" id="PS50850"/>
    </source>
</evidence>
<evidence type="ECO:0000256" key="7">
    <source>
        <dbReference type="ARBA" id="ARBA00023228"/>
    </source>
</evidence>
<dbReference type="InterPro" id="IPR036259">
    <property type="entry name" value="MFS_trans_sf"/>
</dbReference>
<dbReference type="GO" id="GO:0022857">
    <property type="term" value="F:transmembrane transporter activity"/>
    <property type="evidence" value="ECO:0007669"/>
    <property type="project" value="InterPro"/>
</dbReference>
<feature type="transmembrane region" description="Helical" evidence="25">
    <location>
        <begin position="280"/>
        <end position="298"/>
    </location>
</feature>
<reference evidence="27 28" key="1">
    <citation type="submission" date="2015-03" db="EMBL/GenBank/DDBJ databases">
        <title>Caedibacter varicaedens, whole genome shotgun sequence.</title>
        <authorList>
            <person name="Suzuki H."/>
            <person name="Dapper A.L."/>
            <person name="Gibson A.K."/>
            <person name="Jackson C."/>
            <person name="Lee H."/>
            <person name="Pejaver V.R."/>
            <person name="Doak T."/>
            <person name="Lynch M."/>
        </authorList>
    </citation>
    <scope>NUCLEOTIDE SEQUENCE [LARGE SCALE GENOMIC DNA]</scope>
</reference>
<evidence type="ECO:0000256" key="23">
    <source>
        <dbReference type="ARBA" id="ARBA00045709"/>
    </source>
</evidence>
<dbReference type="InterPro" id="IPR011701">
    <property type="entry name" value="MFS"/>
</dbReference>
<dbReference type="SUPFAM" id="SSF103473">
    <property type="entry name" value="MFS general substrate transporter"/>
    <property type="match status" value="1"/>
</dbReference>
<evidence type="ECO:0000256" key="22">
    <source>
        <dbReference type="ARBA" id="ARBA00045018"/>
    </source>
</evidence>
<dbReference type="EMBL" id="BBVC01000114">
    <property type="protein sequence ID" value="GAO99013.1"/>
    <property type="molecule type" value="Genomic_DNA"/>
</dbReference>
<dbReference type="InterPro" id="IPR020846">
    <property type="entry name" value="MFS_dom"/>
</dbReference>
<evidence type="ECO:0000256" key="6">
    <source>
        <dbReference type="ARBA" id="ARBA00023136"/>
    </source>
</evidence>
<keyword evidence="6 25" id="KW-0472">Membrane</keyword>
<comment type="catalytic activity">
    <reaction evidence="19">
        <text>L-alanyl-L-lysine(out) = L-alanyl-L-lysine(in)</text>
        <dbReference type="Rhea" id="RHEA:79415"/>
        <dbReference type="ChEBI" id="CHEBI:192470"/>
    </reaction>
</comment>
<comment type="catalytic activity">
    <reaction evidence="17">
        <text>L-arginyl-glycine(out) = L-arginyl-glycine(in)</text>
        <dbReference type="Rhea" id="RHEA:79391"/>
        <dbReference type="ChEBI" id="CHEBI:229955"/>
    </reaction>
</comment>
<evidence type="ECO:0000256" key="21">
    <source>
        <dbReference type="ARBA" id="ARBA00044985"/>
    </source>
</evidence>
<evidence type="ECO:0000256" key="17">
    <source>
        <dbReference type="ARBA" id="ARBA00044903"/>
    </source>
</evidence>
<comment type="catalytic activity">
    <reaction evidence="8">
        <text>L-lysyl-L-alanine(out) = L-lysyl-L-alanine(in)</text>
        <dbReference type="Rhea" id="RHEA:79399"/>
        <dbReference type="ChEBI" id="CHEBI:229954"/>
    </reaction>
</comment>
<comment type="catalytic activity">
    <reaction evidence="16">
        <text>L-lysyl-L-lysine(out) = L-lysyl-L-lysine(in)</text>
        <dbReference type="Rhea" id="RHEA:79403"/>
        <dbReference type="ChEBI" id="CHEBI:229956"/>
    </reaction>
</comment>
<dbReference type="InterPro" id="IPR052187">
    <property type="entry name" value="MFSD1"/>
</dbReference>
<comment type="catalytic activity">
    <reaction evidence="9">
        <text>L-histidyl-glycine(out) = L-histidyl-glycine(in)</text>
        <dbReference type="Rhea" id="RHEA:79395"/>
        <dbReference type="ChEBI" id="CHEBI:229957"/>
    </reaction>
</comment>
<evidence type="ECO:0000256" key="9">
    <source>
        <dbReference type="ARBA" id="ARBA00044878"/>
    </source>
</evidence>
<evidence type="ECO:0000256" key="5">
    <source>
        <dbReference type="ARBA" id="ARBA00022989"/>
    </source>
</evidence>
<evidence type="ECO:0000256" key="19">
    <source>
        <dbReference type="ARBA" id="ARBA00044919"/>
    </source>
</evidence>
<gene>
    <name evidence="27" type="primary">sauU_2</name>
    <name evidence="27" type="ORF">Cva_01685</name>
</gene>
<comment type="catalytic activity">
    <reaction evidence="10">
        <text>L-alpha-aminoacyl-L-arginine(out) = L-alpha-aminoacyl-L-arginine(in)</text>
        <dbReference type="Rhea" id="RHEA:79367"/>
        <dbReference type="ChEBI" id="CHEBI:229968"/>
    </reaction>
</comment>
<accession>A0A0K8MFP1</accession>
<feature type="transmembrane region" description="Helical" evidence="25">
    <location>
        <begin position="212"/>
        <end position="230"/>
    </location>
</feature>
<proteinExistence type="inferred from homology"/>
<comment type="catalytic activity">
    <reaction evidence="20">
        <text>L-lysyl-glycine(out) = L-lysyl-glycine(in)</text>
        <dbReference type="Rhea" id="RHEA:79407"/>
        <dbReference type="ChEBI" id="CHEBI:191202"/>
    </reaction>
</comment>
<dbReference type="PANTHER" id="PTHR23512:SF3">
    <property type="entry name" value="MAJOR FACILITATOR SUPERFAMILY DOMAIN-CONTAINING PROTEIN 1"/>
    <property type="match status" value="1"/>
</dbReference>
<comment type="catalytic activity">
    <reaction evidence="11">
        <text>L-alpha-aminoacyl-L-histidine(out) = L-alpha-aminoacyl-L-histidine(in)</text>
        <dbReference type="Rhea" id="RHEA:79375"/>
        <dbReference type="ChEBI" id="CHEBI:229967"/>
    </reaction>
</comment>
<feature type="transmembrane region" description="Helical" evidence="25">
    <location>
        <begin position="304"/>
        <end position="325"/>
    </location>
</feature>
<evidence type="ECO:0000256" key="16">
    <source>
        <dbReference type="ARBA" id="ARBA00044900"/>
    </source>
</evidence>
<dbReference type="PROSITE" id="PS50850">
    <property type="entry name" value="MFS"/>
    <property type="match status" value="1"/>
</dbReference>
<dbReference type="GO" id="GO:0005765">
    <property type="term" value="C:lysosomal membrane"/>
    <property type="evidence" value="ECO:0007669"/>
    <property type="project" value="UniProtKB-SubCell"/>
</dbReference>
<comment type="catalytic activity">
    <reaction evidence="14">
        <text>L-aspartyl-L-lysine(out) = L-aspartyl-L-lysine(in)</text>
        <dbReference type="Rhea" id="RHEA:79411"/>
        <dbReference type="ChEBI" id="CHEBI:229953"/>
    </reaction>
</comment>
<evidence type="ECO:0000256" key="18">
    <source>
        <dbReference type="ARBA" id="ARBA00044912"/>
    </source>
</evidence>
<feature type="transmembrane region" description="Helical" evidence="25">
    <location>
        <begin position="132"/>
        <end position="150"/>
    </location>
</feature>
<sequence length="410" mass="45280">MSSVKRFLPWVVWFLATFFYIFQYVLRVSPSIMMQGILEKYHLHAYQFGAFSGAYYLGYAVMHIPIGLLLDRIGPKKVISLSILISILGLLPLIIGDCWNCAILGRFLVGAGSSGAILGVFNVIRLYFPERWFSRLLGVSVTFGLVGAIYGGRPVHDLIEVTSWEQVLEYFVIAGVILASLIFVLVPKIDSHLVNHGSVKKELKEVLTNKKVILTALFGALMVGALEGFADVWSVSFFEVVYGIERSSAAFLPSLIYLGMGAGALGLPVIAEKFKIYHQLILVSAVGMGGLFLLVIFAKFDMRVLQFSMFCLGIFSAYQILVIYLNILNAPSKYANLVTAITNMIIMAFGYVFHSVIGTVMTCVWDGTMKGCVPVYKSDAYVYGLLVIPVTLLIAFIGFVKLGYLKARTK</sequence>
<comment type="similarity">
    <text evidence="2">Belongs to the major facilitator superfamily.</text>
</comment>
<comment type="caution">
    <text evidence="27">The sequence shown here is derived from an EMBL/GenBank/DDBJ whole genome shotgun (WGS) entry which is preliminary data.</text>
</comment>
<feature type="transmembrane region" description="Helical" evidence="25">
    <location>
        <begin position="250"/>
        <end position="271"/>
    </location>
</feature>
<feature type="transmembrane region" description="Helical" evidence="25">
    <location>
        <begin position="381"/>
        <end position="404"/>
    </location>
</feature>
<evidence type="ECO:0000256" key="12">
    <source>
        <dbReference type="ARBA" id="ARBA00044891"/>
    </source>
</evidence>
<dbReference type="PANTHER" id="PTHR23512">
    <property type="entry name" value="MAJOR FACILITATOR SUPERFAMILY DOMAIN-CONTAINING PROTEIN 1"/>
    <property type="match status" value="1"/>
</dbReference>
<feature type="transmembrane region" description="Helical" evidence="25">
    <location>
        <begin position="46"/>
        <end position="66"/>
    </location>
</feature>
<feature type="transmembrane region" description="Helical" evidence="25">
    <location>
        <begin position="337"/>
        <end position="361"/>
    </location>
</feature>
<keyword evidence="4 25" id="KW-0812">Transmembrane</keyword>
<keyword evidence="7" id="KW-0458">Lysosome</keyword>
<evidence type="ECO:0000256" key="11">
    <source>
        <dbReference type="ARBA" id="ARBA00044884"/>
    </source>
</evidence>
<dbReference type="Proteomes" id="UP000036771">
    <property type="component" value="Unassembled WGS sequence"/>
</dbReference>
<dbReference type="OrthoDB" id="272777at2"/>
<evidence type="ECO:0000256" key="4">
    <source>
        <dbReference type="ARBA" id="ARBA00022692"/>
    </source>
</evidence>
<keyword evidence="28" id="KW-1185">Reference proteome</keyword>
<organism evidence="27 28">
    <name type="scientific">Caedimonas varicaedens</name>
    <dbReference type="NCBI Taxonomy" id="1629334"/>
    <lineage>
        <taxon>Bacteria</taxon>
        <taxon>Pseudomonadati</taxon>
        <taxon>Pseudomonadota</taxon>
        <taxon>Alphaproteobacteria</taxon>
        <taxon>Holosporales</taxon>
        <taxon>Caedimonadaceae</taxon>
        <taxon>Caedimonas</taxon>
    </lineage>
</organism>
<evidence type="ECO:0000256" key="25">
    <source>
        <dbReference type="SAM" id="Phobius"/>
    </source>
</evidence>
<comment type="catalytic activity">
    <reaction evidence="15">
        <text>L-arginyl-L-alpha-amino acid(out) = L-arginyl-L-alpha-amino acid(in)</text>
        <dbReference type="Rhea" id="RHEA:79371"/>
        <dbReference type="ChEBI" id="CHEBI:84315"/>
    </reaction>
</comment>
<comment type="subunit">
    <text evidence="24">Homodimer. Interacts with lysosomal protein GLMP (via lumenal domain); the interaction starts while both proteins are still in the endoplasmic reticulum and is required for stabilization of MFSD1 in lysosomes but has no direct effect on its targeting to lysosomes or transporter activity.</text>
</comment>
<evidence type="ECO:0000256" key="2">
    <source>
        <dbReference type="ARBA" id="ARBA00008335"/>
    </source>
</evidence>
<dbReference type="Pfam" id="PF07690">
    <property type="entry name" value="MFS_1"/>
    <property type="match status" value="1"/>
</dbReference>